<dbReference type="PANTHER" id="PTHR42921:SF1">
    <property type="entry name" value="ACETOACETYL-COA SYNTHETASE"/>
    <property type="match status" value="1"/>
</dbReference>
<dbReference type="InterPro" id="IPR042099">
    <property type="entry name" value="ANL_N_sf"/>
</dbReference>
<dbReference type="Gene3D" id="3.40.50.12780">
    <property type="entry name" value="N-terminal domain of ligase-like"/>
    <property type="match status" value="1"/>
</dbReference>
<dbReference type="Pfam" id="PF00501">
    <property type="entry name" value="AMP-binding"/>
    <property type="match status" value="1"/>
</dbReference>
<evidence type="ECO:0000313" key="2">
    <source>
        <dbReference type="EMBL" id="NMU26934.1"/>
    </source>
</evidence>
<dbReference type="EMBL" id="JABCLD010001624">
    <property type="protein sequence ID" value="NMU26934.1"/>
    <property type="molecule type" value="Genomic_DNA"/>
</dbReference>
<protein>
    <submittedName>
        <fullName evidence="2">AMP-binding protein</fullName>
    </submittedName>
</protein>
<feature type="non-terminal residue" evidence="2">
    <location>
        <position position="1"/>
    </location>
</feature>
<dbReference type="Proteomes" id="UP000555836">
    <property type="component" value="Unassembled WGS sequence"/>
</dbReference>
<proteinExistence type="predicted"/>
<comment type="caution">
    <text evidence="2">The sequence shown here is derived from an EMBL/GenBank/DDBJ whole genome shotgun (WGS) entry which is preliminary data.</text>
</comment>
<dbReference type="PANTHER" id="PTHR42921">
    <property type="entry name" value="ACETOACETYL-COA SYNTHETASE"/>
    <property type="match status" value="1"/>
</dbReference>
<dbReference type="GO" id="GO:0030729">
    <property type="term" value="F:acetoacetate-CoA ligase activity"/>
    <property type="evidence" value="ECO:0007669"/>
    <property type="project" value="TreeGrafter"/>
</dbReference>
<evidence type="ECO:0000259" key="1">
    <source>
        <dbReference type="Pfam" id="PF00501"/>
    </source>
</evidence>
<dbReference type="AlphaFoldDB" id="A0A7Y0S5W8"/>
<dbReference type="PROSITE" id="PS00455">
    <property type="entry name" value="AMP_BINDING"/>
    <property type="match status" value="1"/>
</dbReference>
<reference evidence="2 3" key="1">
    <citation type="submission" date="2020-04" db="EMBL/GenBank/DDBJ databases">
        <title>Whole-genome sequencing of Vibrio spp. from China reveals different genetic environments of blaCTX-M-14 among diverse lineages.</title>
        <authorList>
            <person name="Zheng Z."/>
            <person name="Ye L."/>
            <person name="Chen S."/>
        </authorList>
    </citation>
    <scope>NUCLEOTIDE SEQUENCE [LARGE SCALE GENOMIC DNA]</scope>
    <source>
        <strain evidence="2 3">Vb0574</strain>
    </source>
</reference>
<evidence type="ECO:0000313" key="3">
    <source>
        <dbReference type="Proteomes" id="UP000555836"/>
    </source>
</evidence>
<dbReference type="InterPro" id="IPR000873">
    <property type="entry name" value="AMP-dep_synth/lig_dom"/>
</dbReference>
<accession>A0A7Y0S5W8</accession>
<name>A0A7Y0S5W8_VIBPH</name>
<sequence length="77" mass="8745">QSIQYQPTLFNDPLFILYSSGTTGQPKCIVHSAGGTLLNHLKEHQLHCDIKSQDKVFYYTTCGWMMWNWHVSALASG</sequence>
<dbReference type="SUPFAM" id="SSF56801">
    <property type="entry name" value="Acetyl-CoA synthetase-like"/>
    <property type="match status" value="1"/>
</dbReference>
<feature type="non-terminal residue" evidence="2">
    <location>
        <position position="77"/>
    </location>
</feature>
<feature type="domain" description="AMP-dependent synthetase/ligase" evidence="1">
    <location>
        <begin position="11"/>
        <end position="67"/>
    </location>
</feature>
<organism evidence="2 3">
    <name type="scientific">Vibrio parahaemolyticus</name>
    <dbReference type="NCBI Taxonomy" id="670"/>
    <lineage>
        <taxon>Bacteria</taxon>
        <taxon>Pseudomonadati</taxon>
        <taxon>Pseudomonadota</taxon>
        <taxon>Gammaproteobacteria</taxon>
        <taxon>Vibrionales</taxon>
        <taxon>Vibrionaceae</taxon>
        <taxon>Vibrio</taxon>
    </lineage>
</organism>
<gene>
    <name evidence="2" type="ORF">HKB21_15055</name>
</gene>
<dbReference type="InterPro" id="IPR020845">
    <property type="entry name" value="AMP-binding_CS"/>
</dbReference>